<keyword evidence="2" id="KW-1133">Transmembrane helix</keyword>
<dbReference type="GO" id="GO:0006571">
    <property type="term" value="P:tyrosine biosynthetic process"/>
    <property type="evidence" value="ECO:0007669"/>
    <property type="project" value="InterPro"/>
</dbReference>
<protein>
    <submittedName>
        <fullName evidence="4">Prephenate dehydrogenase</fullName>
    </submittedName>
</protein>
<dbReference type="PROSITE" id="PS51176">
    <property type="entry name" value="PDH_ADH"/>
    <property type="match status" value="1"/>
</dbReference>
<keyword evidence="5" id="KW-1185">Reference proteome</keyword>
<evidence type="ECO:0000256" key="2">
    <source>
        <dbReference type="SAM" id="Phobius"/>
    </source>
</evidence>
<name>A0A517VCI2_9PLAN</name>
<reference evidence="4 5" key="1">
    <citation type="submission" date="2019-02" db="EMBL/GenBank/DDBJ databases">
        <title>Deep-cultivation of Planctomycetes and their phenomic and genomic characterization uncovers novel biology.</title>
        <authorList>
            <person name="Wiegand S."/>
            <person name="Jogler M."/>
            <person name="Boedeker C."/>
            <person name="Pinto D."/>
            <person name="Vollmers J."/>
            <person name="Rivas-Marin E."/>
            <person name="Kohn T."/>
            <person name="Peeters S.H."/>
            <person name="Heuer A."/>
            <person name="Rast P."/>
            <person name="Oberbeckmann S."/>
            <person name="Bunk B."/>
            <person name="Jeske O."/>
            <person name="Meyerdierks A."/>
            <person name="Storesund J.E."/>
            <person name="Kallscheuer N."/>
            <person name="Luecker S."/>
            <person name="Lage O.M."/>
            <person name="Pohl T."/>
            <person name="Merkel B.J."/>
            <person name="Hornburger P."/>
            <person name="Mueller R.-W."/>
            <person name="Bruemmer F."/>
            <person name="Labrenz M."/>
            <person name="Spormann A.M."/>
            <person name="Op den Camp H."/>
            <person name="Overmann J."/>
            <person name="Amann R."/>
            <person name="Jetten M.S.M."/>
            <person name="Mascher T."/>
            <person name="Medema M.H."/>
            <person name="Devos D.P."/>
            <person name="Kaster A.-K."/>
            <person name="Ovreas L."/>
            <person name="Rohde M."/>
            <person name="Galperin M.Y."/>
            <person name="Jogler C."/>
        </authorList>
    </citation>
    <scope>NUCLEOTIDE SEQUENCE [LARGE SCALE GENOMIC DNA]</scope>
    <source>
        <strain evidence="4 5">Pan161</strain>
    </source>
</reference>
<organism evidence="4 5">
    <name type="scientific">Gimesia algae</name>
    <dbReference type="NCBI Taxonomy" id="2527971"/>
    <lineage>
        <taxon>Bacteria</taxon>
        <taxon>Pseudomonadati</taxon>
        <taxon>Planctomycetota</taxon>
        <taxon>Planctomycetia</taxon>
        <taxon>Planctomycetales</taxon>
        <taxon>Planctomycetaceae</taxon>
        <taxon>Gimesia</taxon>
    </lineage>
</organism>
<feature type="transmembrane region" description="Helical" evidence="2">
    <location>
        <begin position="29"/>
        <end position="50"/>
    </location>
</feature>
<evidence type="ECO:0000259" key="3">
    <source>
        <dbReference type="PROSITE" id="PS51176"/>
    </source>
</evidence>
<dbReference type="InterPro" id="IPR050812">
    <property type="entry name" value="Preph/Arog_dehydrog"/>
</dbReference>
<dbReference type="PANTHER" id="PTHR21363:SF0">
    <property type="entry name" value="PREPHENATE DEHYDROGENASE [NADP(+)]"/>
    <property type="match status" value="1"/>
</dbReference>
<dbReference type="AlphaFoldDB" id="A0A517VCI2"/>
<keyword evidence="2" id="KW-0812">Transmembrane</keyword>
<gene>
    <name evidence="4" type="ORF">Pan161_23680</name>
</gene>
<dbReference type="RefSeq" id="WP_145226877.1">
    <property type="nucleotide sequence ID" value="NZ_CP036343.1"/>
</dbReference>
<feature type="domain" description="Prephenate/arogenate dehydrogenase" evidence="3">
    <location>
        <begin position="32"/>
        <end position="310"/>
    </location>
</feature>
<dbReference type="KEGG" id="gax:Pan161_23680"/>
<dbReference type="EMBL" id="CP036343">
    <property type="protein sequence ID" value="QDT90715.1"/>
    <property type="molecule type" value="Genomic_DNA"/>
</dbReference>
<dbReference type="GO" id="GO:0004665">
    <property type="term" value="F:prephenate dehydrogenase (NADP+) activity"/>
    <property type="evidence" value="ECO:0007669"/>
    <property type="project" value="InterPro"/>
</dbReference>
<evidence type="ECO:0000313" key="5">
    <source>
        <dbReference type="Proteomes" id="UP000316855"/>
    </source>
</evidence>
<dbReference type="Proteomes" id="UP000316855">
    <property type="component" value="Chromosome"/>
</dbReference>
<dbReference type="Gene3D" id="3.40.50.720">
    <property type="entry name" value="NAD(P)-binding Rossmann-like Domain"/>
    <property type="match status" value="1"/>
</dbReference>
<dbReference type="Pfam" id="PF20463">
    <property type="entry name" value="PDH_C"/>
    <property type="match status" value="1"/>
</dbReference>
<evidence type="ECO:0000256" key="1">
    <source>
        <dbReference type="ARBA" id="ARBA00023002"/>
    </source>
</evidence>
<dbReference type="InterPro" id="IPR008927">
    <property type="entry name" value="6-PGluconate_DH-like_C_sf"/>
</dbReference>
<accession>A0A517VCI2</accession>
<dbReference type="SUPFAM" id="SSF51735">
    <property type="entry name" value="NAD(P)-binding Rossmann-fold domains"/>
    <property type="match status" value="1"/>
</dbReference>
<evidence type="ECO:0000313" key="4">
    <source>
        <dbReference type="EMBL" id="QDT90715.1"/>
    </source>
</evidence>
<dbReference type="InterPro" id="IPR046825">
    <property type="entry name" value="PDH_C"/>
</dbReference>
<proteinExistence type="predicted"/>
<keyword evidence="1" id="KW-0560">Oxidoreductase</keyword>
<dbReference type="FunFam" id="3.40.50.720:FF:000208">
    <property type="entry name" value="Prephenate dehydrogenase"/>
    <property type="match status" value="1"/>
</dbReference>
<dbReference type="InterPro" id="IPR003099">
    <property type="entry name" value="Prephen_DH"/>
</dbReference>
<dbReference type="InterPro" id="IPR046826">
    <property type="entry name" value="PDH_N"/>
</dbReference>
<dbReference type="GO" id="GO:0008977">
    <property type="term" value="F:prephenate dehydrogenase (NAD+) activity"/>
    <property type="evidence" value="ECO:0007669"/>
    <property type="project" value="InterPro"/>
</dbReference>
<dbReference type="PANTHER" id="PTHR21363">
    <property type="entry name" value="PREPHENATE DEHYDROGENASE"/>
    <property type="match status" value="1"/>
</dbReference>
<keyword evidence="2" id="KW-0472">Membrane</keyword>
<dbReference type="SUPFAM" id="SSF48179">
    <property type="entry name" value="6-phosphogluconate dehydrogenase C-terminal domain-like"/>
    <property type="match status" value="1"/>
</dbReference>
<sequence>MILWSARWKSRIGASTIRGMTESSTQKDYLFKTIGVIGVGLLGGSIAAAARQRNLVETILGAGRNPSRMRAAQQSGLLDRGTTNIAETAAQSDLVIVCTPVNHIVQFIQTVAKNSRAGTIITDVGSTKQQICEQLKGTLPAEVTFVASHPLAGSEKSGYEFSDQNLFQDRPCVITPDESVPAEAVSRVRQFWEALGMHVLQTTPVKHDLILAETSHLPHVVASALAATLATENFRYTSTGFRDTTRIAGGDPTLWIEILLSNRDAIVTSLEKYTQSLQQFKEAILNNDEKQLRQLLEDGKKKHDTLNSAP</sequence>
<dbReference type="Pfam" id="PF02153">
    <property type="entry name" value="PDH_N"/>
    <property type="match status" value="1"/>
</dbReference>
<dbReference type="Gene3D" id="1.10.3660.10">
    <property type="entry name" value="6-phosphogluconate dehydrogenase C-terminal like domain"/>
    <property type="match status" value="1"/>
</dbReference>
<dbReference type="GO" id="GO:0070403">
    <property type="term" value="F:NAD+ binding"/>
    <property type="evidence" value="ECO:0007669"/>
    <property type="project" value="InterPro"/>
</dbReference>
<dbReference type="InterPro" id="IPR036291">
    <property type="entry name" value="NAD(P)-bd_dom_sf"/>
</dbReference>
<dbReference type="OrthoDB" id="9802008at2"/>